<dbReference type="PANTHER" id="PTHR47327:SF17">
    <property type="entry name" value="CUTICLIN-LIKE"/>
    <property type="match status" value="1"/>
</dbReference>
<dbReference type="Gene3D" id="3.50.4.10">
    <property type="entry name" value="Hepatocyte Growth Factor"/>
    <property type="match status" value="2"/>
</dbReference>
<evidence type="ECO:0000256" key="1">
    <source>
        <dbReference type="SAM" id="Phobius"/>
    </source>
</evidence>
<dbReference type="InterPro" id="IPR003609">
    <property type="entry name" value="Pan_app"/>
</dbReference>
<evidence type="ECO:0000313" key="7">
    <source>
        <dbReference type="WormBase" id="SRAE_2000508900"/>
    </source>
</evidence>
<dbReference type="PANTHER" id="PTHR47327">
    <property type="entry name" value="FI18240P1-RELATED"/>
    <property type="match status" value="1"/>
</dbReference>
<dbReference type="OrthoDB" id="5855871at2759"/>
<feature type="domain" description="Apple" evidence="3">
    <location>
        <begin position="3"/>
        <end position="94"/>
    </location>
</feature>
<dbReference type="EMBL" id="LN609529">
    <property type="protein sequence ID" value="CEF70458.1"/>
    <property type="molecule type" value="Genomic_DNA"/>
</dbReference>
<dbReference type="Proteomes" id="UP000035682">
    <property type="component" value="Unplaced"/>
</dbReference>
<proteinExistence type="predicted"/>
<keyword evidence="1" id="KW-0472">Membrane</keyword>
<sequence>MFCQFQILLLTIIITSSKQYFDKFFIIQNGNLVKGEILEYFFTNNLNECLKKCKNDENCYGINFVHGFKEDIICLLMAKEGSTNGNNDYLPVESSVIYSGEAIFLKQKDTSFDQNISWIYEKISNLDISHQSHIIQIESTYSLEGCLSLCHKNPTCLSVIFNKNSFLCKLSKTNLQTLGKNTDIFYKNINWNVYQKNCPKKIFYKNSCTFQQIHNISIENNFIEKLINISNIISCENLCLQRKEYTCQSYTYEKTSKNCYLSQNLIRTINEKKINNNLIDFISGEIINCMNFDIKCSSNGMMLNILSSHIFTGNITIENNELIENNLCKKIIIEKYKFSIFYQFDNCNFIKRKNNYGYEYINTFFIKEDSTKFITIRDKIISVKCTFKNMVFEYINNELNMNDNIFNDKNNVTGIKTLSLQQPVNQMFILTVYHNNGSIADNIKSHDNIYITINGYENFEVRNLKIIEIESGRNIQIINEFGDISSDIKNNAIFLYNKNNNKFILNISNILISKISQTQQIVIETLIYKCKYNMCKNVPYNRKNFHKNVYISSSGRNVSIEEELYYLRNNGRLFFIKEINYPIKKESSIISAVLWNDIIAKLLQYFVGFLFILSIVYSMYYIIVKVLKYKEIFFIIYQRQVDEKDKEIERENVNE</sequence>
<evidence type="ECO:0000259" key="3">
    <source>
        <dbReference type="PROSITE" id="PS50948"/>
    </source>
</evidence>
<dbReference type="CTD" id="36382836"/>
<dbReference type="RefSeq" id="XP_024509655.1">
    <property type="nucleotide sequence ID" value="XM_024644057.1"/>
</dbReference>
<dbReference type="GO" id="GO:0009653">
    <property type="term" value="P:anatomical structure morphogenesis"/>
    <property type="evidence" value="ECO:0007669"/>
    <property type="project" value="TreeGrafter"/>
</dbReference>
<dbReference type="GeneID" id="36382836"/>
<reference evidence="6" key="2">
    <citation type="submission" date="2020-12" db="UniProtKB">
        <authorList>
            <consortium name="WormBaseParasite"/>
        </authorList>
    </citation>
    <scope>IDENTIFICATION</scope>
</reference>
<evidence type="ECO:0000313" key="5">
    <source>
        <dbReference type="Proteomes" id="UP000035682"/>
    </source>
</evidence>
<feature type="domain" description="Apple" evidence="3">
    <location>
        <begin position="112"/>
        <end position="198"/>
    </location>
</feature>
<feature type="signal peptide" evidence="2">
    <location>
        <begin position="1"/>
        <end position="17"/>
    </location>
</feature>
<keyword evidence="1" id="KW-1133">Transmembrane helix</keyword>
<dbReference type="WBParaSite" id="SRAE_2000508900.1">
    <property type="protein sequence ID" value="SRAE_2000508900.1"/>
    <property type="gene ID" value="WBGene00265343"/>
</dbReference>
<name>A0A090LS81_STRRB</name>
<feature type="domain" description="Apple" evidence="3">
    <location>
        <begin position="208"/>
        <end position="289"/>
    </location>
</feature>
<dbReference type="PROSITE" id="PS50948">
    <property type="entry name" value="PAN"/>
    <property type="match status" value="3"/>
</dbReference>
<dbReference type="CDD" id="cd01099">
    <property type="entry name" value="PAN_AP_HGF"/>
    <property type="match status" value="1"/>
</dbReference>
<dbReference type="STRING" id="34506.A0A090LS81"/>
<organism evidence="4">
    <name type="scientific">Strongyloides ratti</name>
    <name type="common">Parasitic roundworm</name>
    <dbReference type="NCBI Taxonomy" id="34506"/>
    <lineage>
        <taxon>Eukaryota</taxon>
        <taxon>Metazoa</taxon>
        <taxon>Ecdysozoa</taxon>
        <taxon>Nematoda</taxon>
        <taxon>Chromadorea</taxon>
        <taxon>Rhabditida</taxon>
        <taxon>Tylenchina</taxon>
        <taxon>Panagrolaimomorpha</taxon>
        <taxon>Strongyloidoidea</taxon>
        <taxon>Strongyloididae</taxon>
        <taxon>Strongyloides</taxon>
    </lineage>
</organism>
<keyword evidence="5" id="KW-1185">Reference proteome</keyword>
<dbReference type="WormBase" id="SRAE_2000508900">
    <property type="protein sequence ID" value="SRP12106"/>
    <property type="gene ID" value="WBGene00265343"/>
</dbReference>
<dbReference type="AlphaFoldDB" id="A0A090LS81"/>
<evidence type="ECO:0000313" key="6">
    <source>
        <dbReference type="WBParaSite" id="SRAE_2000508900.1"/>
    </source>
</evidence>
<keyword evidence="2" id="KW-0732">Signal</keyword>
<feature type="chain" id="PRO_5015031084" evidence="2">
    <location>
        <begin position="18"/>
        <end position="655"/>
    </location>
</feature>
<dbReference type="SUPFAM" id="SSF57414">
    <property type="entry name" value="Hairpin loop containing domain-like"/>
    <property type="match status" value="2"/>
</dbReference>
<accession>A0A090LS81</accession>
<dbReference type="SMART" id="SM00473">
    <property type="entry name" value="PAN_AP"/>
    <property type="match status" value="3"/>
</dbReference>
<keyword evidence="1" id="KW-0812">Transmembrane</keyword>
<evidence type="ECO:0000313" key="4">
    <source>
        <dbReference type="EMBL" id="CEF70458.1"/>
    </source>
</evidence>
<feature type="transmembrane region" description="Helical" evidence="1">
    <location>
        <begin position="602"/>
        <end position="623"/>
    </location>
</feature>
<protein>
    <submittedName>
        <fullName evidence="4 6">PAN-1 domain and Apple-like domain-containing protein</fullName>
    </submittedName>
</protein>
<reference evidence="4 5" key="1">
    <citation type="submission" date="2014-09" db="EMBL/GenBank/DDBJ databases">
        <authorList>
            <person name="Martin A.A."/>
        </authorList>
    </citation>
    <scope>NUCLEOTIDE SEQUENCE</scope>
    <source>
        <strain evidence="5">ED321</strain>
        <strain evidence="4">ED321 Heterogonic</strain>
    </source>
</reference>
<gene>
    <name evidence="4 6 7" type="ORF">SRAE_2000508900</name>
</gene>
<dbReference type="InterPro" id="IPR052774">
    <property type="entry name" value="Celegans_DevNeuronal_Protein"/>
</dbReference>
<dbReference type="Pfam" id="PF00024">
    <property type="entry name" value="PAN_1"/>
    <property type="match status" value="3"/>
</dbReference>
<evidence type="ECO:0000256" key="2">
    <source>
        <dbReference type="SAM" id="SignalP"/>
    </source>
</evidence>